<name>A0A975PE26_9MICC</name>
<organism evidence="3 4">
    <name type="scientific">Arthrobacter sunyaminii</name>
    <dbReference type="NCBI Taxonomy" id="2816859"/>
    <lineage>
        <taxon>Bacteria</taxon>
        <taxon>Bacillati</taxon>
        <taxon>Actinomycetota</taxon>
        <taxon>Actinomycetes</taxon>
        <taxon>Micrococcales</taxon>
        <taxon>Micrococcaceae</taxon>
        <taxon>Arthrobacter</taxon>
    </lineage>
</organism>
<feature type="region of interest" description="Disordered" evidence="1">
    <location>
        <begin position="39"/>
        <end position="80"/>
    </location>
</feature>
<proteinExistence type="predicted"/>
<feature type="chain" id="PRO_5039709988" evidence="2">
    <location>
        <begin position="25"/>
        <end position="107"/>
    </location>
</feature>
<dbReference type="EMBL" id="CP076456">
    <property type="protein sequence ID" value="QWQ35299.1"/>
    <property type="molecule type" value="Genomic_DNA"/>
</dbReference>
<evidence type="ECO:0000313" key="3">
    <source>
        <dbReference type="EMBL" id="QWQ35299.1"/>
    </source>
</evidence>
<feature type="region of interest" description="Disordered" evidence="1">
    <location>
        <begin position="88"/>
        <end position="107"/>
    </location>
</feature>
<feature type="signal peptide" evidence="2">
    <location>
        <begin position="1"/>
        <end position="24"/>
    </location>
</feature>
<evidence type="ECO:0000256" key="1">
    <source>
        <dbReference type="SAM" id="MobiDB-lite"/>
    </source>
</evidence>
<feature type="compositionally biased region" description="Basic residues" evidence="1">
    <location>
        <begin position="97"/>
        <end position="107"/>
    </location>
</feature>
<keyword evidence="4" id="KW-1185">Reference proteome</keyword>
<evidence type="ECO:0000256" key="2">
    <source>
        <dbReference type="SAM" id="SignalP"/>
    </source>
</evidence>
<dbReference type="Proteomes" id="UP000680588">
    <property type="component" value="Chromosome"/>
</dbReference>
<dbReference type="KEGG" id="asun:KG104_12450"/>
<reference evidence="3" key="1">
    <citation type="submission" date="2021-06" db="EMBL/GenBank/DDBJ databases">
        <title>Novel species in genus Arthrobacter.</title>
        <authorList>
            <person name="Zhang G."/>
        </authorList>
    </citation>
    <scope>NUCLEOTIDE SEQUENCE</scope>
    <source>
        <strain evidence="3">Zg-ZUI122</strain>
    </source>
</reference>
<gene>
    <name evidence="3" type="ORF">KG104_12450</name>
</gene>
<sequence length="107" mass="10988">MKRLSRLTTSAAAAAGLSAGAAFALLRRLLNNKVVEQAGGLPVTPVPRDTVSATAAQDPEDPDEPASGAPGLPSRTWIVDNSADWDGSPLELVVPAGRHRKAGTPNP</sequence>
<evidence type="ECO:0000313" key="4">
    <source>
        <dbReference type="Proteomes" id="UP000680588"/>
    </source>
</evidence>
<keyword evidence="2" id="KW-0732">Signal</keyword>
<protein>
    <submittedName>
        <fullName evidence="3">Uncharacterized protein</fullName>
    </submittedName>
</protein>
<dbReference type="AlphaFoldDB" id="A0A975PE26"/>
<accession>A0A975PE26</accession>
<dbReference type="RefSeq" id="WP_207348053.1">
    <property type="nucleotide sequence ID" value="NZ_CP076456.1"/>
</dbReference>